<evidence type="ECO:0000259" key="3">
    <source>
        <dbReference type="Pfam" id="PF02016"/>
    </source>
</evidence>
<feature type="domain" description="LD-carboxypeptidase C-terminal" evidence="4">
    <location>
        <begin position="163"/>
        <end position="283"/>
    </location>
</feature>
<protein>
    <recommendedName>
        <fullName evidence="7">LD-carboxypeptidase</fullName>
    </recommendedName>
</protein>
<evidence type="ECO:0008006" key="7">
    <source>
        <dbReference type="Google" id="ProtNLM"/>
    </source>
</evidence>
<dbReference type="InterPro" id="IPR040921">
    <property type="entry name" value="Peptidase_S66C"/>
</dbReference>
<dbReference type="EMBL" id="AGEL01000008">
    <property type="protein sequence ID" value="EHO16304.1"/>
    <property type="molecule type" value="Genomic_DNA"/>
</dbReference>
<evidence type="ECO:0000256" key="2">
    <source>
        <dbReference type="ARBA" id="ARBA00022801"/>
    </source>
</evidence>
<evidence type="ECO:0000256" key="1">
    <source>
        <dbReference type="ARBA" id="ARBA00010233"/>
    </source>
</evidence>
<evidence type="ECO:0000313" key="6">
    <source>
        <dbReference type="Proteomes" id="UP000018466"/>
    </source>
</evidence>
<dbReference type="Gene3D" id="3.40.50.10740">
    <property type="entry name" value="Class I glutamine amidotransferase-like"/>
    <property type="match status" value="1"/>
</dbReference>
<dbReference type="InterPro" id="IPR029062">
    <property type="entry name" value="Class_I_gatase-like"/>
</dbReference>
<organism evidence="5 6">
    <name type="scientific">Stomatobaculum longum</name>
    <dbReference type="NCBI Taxonomy" id="796942"/>
    <lineage>
        <taxon>Bacteria</taxon>
        <taxon>Bacillati</taxon>
        <taxon>Bacillota</taxon>
        <taxon>Clostridia</taxon>
        <taxon>Lachnospirales</taxon>
        <taxon>Lachnospiraceae</taxon>
        <taxon>Stomatobaculum</taxon>
    </lineage>
</organism>
<dbReference type="CDD" id="cd07062">
    <property type="entry name" value="Peptidase_S66_mccF_like"/>
    <property type="match status" value="1"/>
</dbReference>
<sequence length="308" mass="35007">MPNALKGLEYVYEHPEARAKDWMDAFRNPEVKAIFSAIGGDDAIRMLPYIDYDVIRQNPKIFTGFSDTTSNHLMMYKAGVMSYYGASVMTNFSEYVRMNDYTANAIYNTLFEPKPQLDIPSSPYWYDDEDEKIWWKEENMSILKQYHPEELGYEILQGSGVVEGSLLGGCVDVFPMLVGTSIWPDLGEWRNKILFLETSEEDMSPELLTYILRNLAAQGIFDVISGILVGKPARRSKYGSYKDVFRRVVGFEAGRPELPILCNVNFGHAEPIGILPYGALCRLDADHKTLTLLESATESCLDSIKQRR</sequence>
<dbReference type="Pfam" id="PF02016">
    <property type="entry name" value="Peptidase_S66"/>
    <property type="match status" value="1"/>
</dbReference>
<dbReference type="Proteomes" id="UP000018466">
    <property type="component" value="Unassembled WGS sequence"/>
</dbReference>
<dbReference type="SUPFAM" id="SSF141986">
    <property type="entry name" value="LD-carboxypeptidase A C-terminal domain-like"/>
    <property type="match status" value="1"/>
</dbReference>
<proteinExistence type="inferred from homology"/>
<dbReference type="InterPro" id="IPR040449">
    <property type="entry name" value="Peptidase_S66_N"/>
</dbReference>
<dbReference type="PANTHER" id="PTHR30237">
    <property type="entry name" value="MURAMOYLTETRAPEPTIDE CARBOXYPEPTIDASE"/>
    <property type="match status" value="1"/>
</dbReference>
<evidence type="ECO:0000259" key="4">
    <source>
        <dbReference type="Pfam" id="PF17676"/>
    </source>
</evidence>
<dbReference type="SUPFAM" id="SSF52317">
    <property type="entry name" value="Class I glutamine amidotransferase-like"/>
    <property type="match status" value="1"/>
</dbReference>
<dbReference type="PIRSF" id="PIRSF028757">
    <property type="entry name" value="LD-carboxypeptidase"/>
    <property type="match status" value="1"/>
</dbReference>
<keyword evidence="6" id="KW-1185">Reference proteome</keyword>
<accession>A0AA36Y471</accession>
<comment type="caution">
    <text evidence="5">The sequence shown here is derived from an EMBL/GenBank/DDBJ whole genome shotgun (WGS) entry which is preliminary data.</text>
</comment>
<feature type="domain" description="LD-carboxypeptidase N-terminal" evidence="3">
    <location>
        <begin position="8"/>
        <end position="85"/>
    </location>
</feature>
<dbReference type="Gene3D" id="3.50.30.60">
    <property type="entry name" value="LD-carboxypeptidase A C-terminal domain-like"/>
    <property type="match status" value="1"/>
</dbReference>
<reference evidence="5 6" key="1">
    <citation type="submission" date="2011-10" db="EMBL/GenBank/DDBJ databases">
        <title>The Genome Sequence of Lachnospiraceae bacterium ACC2.</title>
        <authorList>
            <consortium name="The Broad Institute Genome Sequencing Platform"/>
            <person name="Earl A."/>
            <person name="Ward D."/>
            <person name="Feldgarden M."/>
            <person name="Gevers D."/>
            <person name="Sizova M."/>
            <person name="Hazen A."/>
            <person name="Epstein S."/>
            <person name="Young S.K."/>
            <person name="Zeng Q."/>
            <person name="Gargeya S."/>
            <person name="Fitzgerald M."/>
            <person name="Haas B."/>
            <person name="Abouelleil A."/>
            <person name="Alvarado L."/>
            <person name="Arachchi H.M."/>
            <person name="Berlin A."/>
            <person name="Brown A."/>
            <person name="Chapman S.B."/>
            <person name="Chen Z."/>
            <person name="Dunbar C."/>
            <person name="Freedman E."/>
            <person name="Gearin G."/>
            <person name="Goldberg J."/>
            <person name="Griggs A."/>
            <person name="Gujja S."/>
            <person name="Heiman D."/>
            <person name="Howarth C."/>
            <person name="Larson L."/>
            <person name="Lui A."/>
            <person name="MacDonald P.J.P."/>
            <person name="Montmayeur A."/>
            <person name="Murphy C."/>
            <person name="Neiman D."/>
            <person name="Pearson M."/>
            <person name="Priest M."/>
            <person name="Roberts A."/>
            <person name="Saif S."/>
            <person name="Shea T."/>
            <person name="Shenoy N."/>
            <person name="Sisk P."/>
            <person name="Stolte C."/>
            <person name="Sykes S."/>
            <person name="Wortman J."/>
            <person name="Nusbaum C."/>
            <person name="Birren B."/>
        </authorList>
    </citation>
    <scope>NUCLEOTIDE SEQUENCE [LARGE SCALE GENOMIC DNA]</scope>
    <source>
        <strain evidence="5 6">ACC2</strain>
    </source>
</reference>
<dbReference type="PANTHER" id="PTHR30237:SF4">
    <property type="entry name" value="LD-CARBOXYPEPTIDASE C-TERMINAL DOMAIN-CONTAINING PROTEIN"/>
    <property type="match status" value="1"/>
</dbReference>
<dbReference type="InterPro" id="IPR027461">
    <property type="entry name" value="Carboxypeptidase_A_C_sf"/>
</dbReference>
<gene>
    <name evidence="5" type="ORF">HMPREF9623_01478</name>
</gene>
<dbReference type="InterPro" id="IPR027478">
    <property type="entry name" value="LdcA_N"/>
</dbReference>
<dbReference type="AlphaFoldDB" id="A0AA36Y471"/>
<evidence type="ECO:0000313" key="5">
    <source>
        <dbReference type="EMBL" id="EHO16304.1"/>
    </source>
</evidence>
<comment type="similarity">
    <text evidence="1">Belongs to the peptidase S66 family.</text>
</comment>
<dbReference type="Pfam" id="PF17676">
    <property type="entry name" value="Peptidase_S66C"/>
    <property type="match status" value="1"/>
</dbReference>
<name>A0AA36Y471_9FIRM</name>
<dbReference type="GO" id="GO:0016787">
    <property type="term" value="F:hydrolase activity"/>
    <property type="evidence" value="ECO:0007669"/>
    <property type="project" value="UniProtKB-KW"/>
</dbReference>
<dbReference type="InterPro" id="IPR003507">
    <property type="entry name" value="S66_fam"/>
</dbReference>
<keyword evidence="2" id="KW-0378">Hydrolase</keyword>